<evidence type="ECO:0000256" key="1">
    <source>
        <dbReference type="SAM" id="Phobius"/>
    </source>
</evidence>
<reference evidence="2" key="1">
    <citation type="journal article" date="2018" name="Curr. Microbiol.">
        <title>Cellulosimicrobium arenosum sp. nov., Isolated from Marine Sediment Sand.</title>
        <authorList>
            <person name="Oh M."/>
            <person name="Kim J.H."/>
            <person name="Yoon J.H."/>
            <person name="Schumann P."/>
            <person name="Kim W."/>
        </authorList>
    </citation>
    <scope>NUCLEOTIDE SEQUENCE</scope>
    <source>
        <strain evidence="2">KCTC 49039</strain>
    </source>
</reference>
<dbReference type="Proteomes" id="UP000610846">
    <property type="component" value="Unassembled WGS sequence"/>
</dbReference>
<accession>A0A927IZE4</accession>
<gene>
    <name evidence="2" type="ORF">IF651_03820</name>
</gene>
<feature type="transmembrane region" description="Helical" evidence="1">
    <location>
        <begin position="283"/>
        <end position="304"/>
    </location>
</feature>
<name>A0A927IZE4_9MICO</name>
<sequence length="352" mass="38514">MSELLSTRCDACGSQMTYAPGTGALECVACRSRIEIAHAPHERVDEHSYDTWLATGATAPVASVPLHELTCDGCGATTASSYLSDHCQFCGGHLVAAAVATGVLPPEAVLPFAVPGPAARDEFRRWVRSRWFAPNALKHVGDTEALRGTYVPHWTFDAQTTSEYSGQRGDAYYVTVGSGDNERRERRVRWRPAWGTVARSFDDVLVPAFTQLPEKFEKVGPWDLGAAVPYRPEYLAGYSTARYDVDPPVGLDRAKGTMESVIRSDVTSDIGGDEQRIHRIDTAYMAVMFKLVLLPLWLATYVYAGRQWQVMVNANTGEVVGNRPYSPWKITGAVLAGLVIVAAVIVLYQLLA</sequence>
<dbReference type="AlphaFoldDB" id="A0A927IZE4"/>
<evidence type="ECO:0008006" key="4">
    <source>
        <dbReference type="Google" id="ProtNLM"/>
    </source>
</evidence>
<evidence type="ECO:0000313" key="3">
    <source>
        <dbReference type="Proteomes" id="UP000610846"/>
    </source>
</evidence>
<comment type="caution">
    <text evidence="2">The sequence shown here is derived from an EMBL/GenBank/DDBJ whole genome shotgun (WGS) entry which is preliminary data.</text>
</comment>
<protein>
    <recommendedName>
        <fullName evidence="4">Primosomal protein N' (Replication factor Y)-superfamily II helicase</fullName>
    </recommendedName>
</protein>
<dbReference type="RefSeq" id="WP_191827752.1">
    <property type="nucleotide sequence ID" value="NZ_JACYHB010000002.1"/>
</dbReference>
<keyword evidence="3" id="KW-1185">Reference proteome</keyword>
<reference evidence="2" key="2">
    <citation type="submission" date="2020-09" db="EMBL/GenBank/DDBJ databases">
        <authorList>
            <person name="Yu Y."/>
        </authorList>
    </citation>
    <scope>NUCLEOTIDE SEQUENCE</scope>
    <source>
        <strain evidence="2">KCTC 49039</strain>
    </source>
</reference>
<keyword evidence="1" id="KW-0472">Membrane</keyword>
<keyword evidence="1" id="KW-0812">Transmembrane</keyword>
<dbReference type="EMBL" id="JACYHB010000002">
    <property type="protein sequence ID" value="MBD8078187.1"/>
    <property type="molecule type" value="Genomic_DNA"/>
</dbReference>
<evidence type="ECO:0000313" key="2">
    <source>
        <dbReference type="EMBL" id="MBD8078187.1"/>
    </source>
</evidence>
<keyword evidence="1" id="KW-1133">Transmembrane helix</keyword>
<proteinExistence type="predicted"/>
<feature type="transmembrane region" description="Helical" evidence="1">
    <location>
        <begin position="330"/>
        <end position="351"/>
    </location>
</feature>
<organism evidence="2 3">
    <name type="scientific">Cellulosimicrobium arenosum</name>
    <dbReference type="NCBI Taxonomy" id="2708133"/>
    <lineage>
        <taxon>Bacteria</taxon>
        <taxon>Bacillati</taxon>
        <taxon>Actinomycetota</taxon>
        <taxon>Actinomycetes</taxon>
        <taxon>Micrococcales</taxon>
        <taxon>Promicromonosporaceae</taxon>
        <taxon>Cellulosimicrobium</taxon>
    </lineage>
</organism>